<comment type="caution">
    <text evidence="1">The sequence shown here is derived from an EMBL/GenBank/DDBJ whole genome shotgun (WGS) entry which is preliminary data.</text>
</comment>
<sequence>MVGSLFVLSAITFLFLVALPAIFNQQGFSSPSVESRFHTIQHAAEAYPLSQPINLNKTTKWSHNMNPSDSDAFTFTTLHLKYALPKTIPYCVNTLHKATQVQACDVELKRMYLLPKPITPLQTSTCLNTTCITNITLPSIHYSAIDFYDITLPLGALIANQRHFFPFNRTYIISYTSPIPITFSWKPVYLRVLAKRSLKDNQANFTFVHIFSITIGTHLDSIFYPYQEPGAPSLPTNFSYLITS</sequence>
<accession>A0ACC2T796</accession>
<evidence type="ECO:0000313" key="2">
    <source>
        <dbReference type="Proteomes" id="UP001165960"/>
    </source>
</evidence>
<name>A0ACC2T796_9FUNG</name>
<organism evidence="1 2">
    <name type="scientific">Entomophthora muscae</name>
    <dbReference type="NCBI Taxonomy" id="34485"/>
    <lineage>
        <taxon>Eukaryota</taxon>
        <taxon>Fungi</taxon>
        <taxon>Fungi incertae sedis</taxon>
        <taxon>Zoopagomycota</taxon>
        <taxon>Entomophthoromycotina</taxon>
        <taxon>Entomophthoromycetes</taxon>
        <taxon>Entomophthorales</taxon>
        <taxon>Entomophthoraceae</taxon>
        <taxon>Entomophthora</taxon>
    </lineage>
</organism>
<reference evidence="1" key="1">
    <citation type="submission" date="2022-04" db="EMBL/GenBank/DDBJ databases">
        <title>Genome of the entomopathogenic fungus Entomophthora muscae.</title>
        <authorList>
            <person name="Elya C."/>
            <person name="Lovett B.R."/>
            <person name="Lee E."/>
            <person name="Macias A.M."/>
            <person name="Hajek A.E."/>
            <person name="De Bivort B.L."/>
            <person name="Kasson M.T."/>
            <person name="De Fine Licht H.H."/>
            <person name="Stajich J.E."/>
        </authorList>
    </citation>
    <scope>NUCLEOTIDE SEQUENCE</scope>
    <source>
        <strain evidence="1">Berkeley</strain>
    </source>
</reference>
<protein>
    <submittedName>
        <fullName evidence="1">Uncharacterized protein</fullName>
    </submittedName>
</protein>
<keyword evidence="2" id="KW-1185">Reference proteome</keyword>
<dbReference type="EMBL" id="QTSX02003578">
    <property type="protein sequence ID" value="KAJ9070350.1"/>
    <property type="molecule type" value="Genomic_DNA"/>
</dbReference>
<gene>
    <name evidence="1" type="ORF">DSO57_1008924</name>
</gene>
<proteinExistence type="predicted"/>
<evidence type="ECO:0000313" key="1">
    <source>
        <dbReference type="EMBL" id="KAJ9070350.1"/>
    </source>
</evidence>
<dbReference type="Proteomes" id="UP001165960">
    <property type="component" value="Unassembled WGS sequence"/>
</dbReference>